<reference evidence="3 4" key="1">
    <citation type="submission" date="2018-09" db="EMBL/GenBank/DDBJ databases">
        <title>Draft genome of Simplicispira sp. NY-02.</title>
        <authorList>
            <person name="Im W.T."/>
        </authorList>
    </citation>
    <scope>NUCLEOTIDE SEQUENCE [LARGE SCALE GENOMIC DNA]</scope>
    <source>
        <strain evidence="3 4">NY-02</strain>
    </source>
</reference>
<accession>A0A398C2G8</accession>
<protein>
    <submittedName>
        <fullName evidence="3">DUF4136 domain-containing protein</fullName>
    </submittedName>
</protein>
<organism evidence="3 4">
    <name type="scientific">Simplicispira hankyongi</name>
    <dbReference type="NCBI Taxonomy" id="2315688"/>
    <lineage>
        <taxon>Bacteria</taxon>
        <taxon>Pseudomonadati</taxon>
        <taxon>Pseudomonadota</taxon>
        <taxon>Betaproteobacteria</taxon>
        <taxon>Burkholderiales</taxon>
        <taxon>Comamonadaceae</taxon>
        <taxon>Simplicispira</taxon>
    </lineage>
</organism>
<evidence type="ECO:0000313" key="4">
    <source>
        <dbReference type="Proteomes" id="UP000266302"/>
    </source>
</evidence>
<gene>
    <name evidence="3" type="ORF">D3F03_14705</name>
</gene>
<dbReference type="AlphaFoldDB" id="A0A398C2G8"/>
<comment type="caution">
    <text evidence="3">The sequence shown here is derived from an EMBL/GenBank/DDBJ whole genome shotgun (WGS) entry which is preliminary data.</text>
</comment>
<keyword evidence="1" id="KW-0732">Signal</keyword>
<dbReference type="RefSeq" id="WP_119110189.1">
    <property type="nucleotide sequence ID" value="NZ_QXJC01000008.1"/>
</dbReference>
<feature type="signal peptide" evidence="1">
    <location>
        <begin position="1"/>
        <end position="19"/>
    </location>
</feature>
<proteinExistence type="predicted"/>
<dbReference type="OrthoDB" id="8687009at2"/>
<keyword evidence="4" id="KW-1185">Reference proteome</keyword>
<evidence type="ECO:0000256" key="1">
    <source>
        <dbReference type="SAM" id="SignalP"/>
    </source>
</evidence>
<evidence type="ECO:0000313" key="3">
    <source>
        <dbReference type="EMBL" id="RID97235.1"/>
    </source>
</evidence>
<sequence>MFVRLVAVLLTALTLAGCAVQRTVDSQVQSWSTLASLPQPPTYRLDLLPSQQQARAFGAIVPMAHAALARAGLQRDDAAPRLIAEIGVRTGTALADGPWYPYGPWGGWGGGFGWGHHSGMHAGWMLRDMPPTLYRNEVSVVLRDAATQKTVYETSASNEDVWTDAPRIFGVLFDAALAGFPTPPAGARQVRLPLVPTPTAH</sequence>
<feature type="domain" description="DUF4136" evidence="2">
    <location>
        <begin position="51"/>
        <end position="181"/>
    </location>
</feature>
<dbReference type="InterPro" id="IPR025411">
    <property type="entry name" value="DUF4136"/>
</dbReference>
<dbReference type="Proteomes" id="UP000266302">
    <property type="component" value="Unassembled WGS sequence"/>
</dbReference>
<feature type="chain" id="PRO_5017374566" evidence="1">
    <location>
        <begin position="20"/>
        <end position="201"/>
    </location>
</feature>
<dbReference type="PROSITE" id="PS51257">
    <property type="entry name" value="PROKAR_LIPOPROTEIN"/>
    <property type="match status" value="1"/>
</dbReference>
<name>A0A398C2G8_9BURK</name>
<dbReference type="EMBL" id="QXJC01000008">
    <property type="protein sequence ID" value="RID97235.1"/>
    <property type="molecule type" value="Genomic_DNA"/>
</dbReference>
<evidence type="ECO:0000259" key="2">
    <source>
        <dbReference type="Pfam" id="PF13590"/>
    </source>
</evidence>
<dbReference type="Pfam" id="PF13590">
    <property type="entry name" value="DUF4136"/>
    <property type="match status" value="1"/>
</dbReference>